<evidence type="ECO:0000256" key="2">
    <source>
        <dbReference type="ARBA" id="ARBA00023052"/>
    </source>
</evidence>
<reference evidence="7" key="1">
    <citation type="journal article" name="DNA Res.">
        <title>The physiological potential of anammox bacteria as revealed by their core genome structure.</title>
        <authorList>
            <person name="Okubo T."/>
            <person name="Toyoda A."/>
            <person name="Fukuhara K."/>
            <person name="Uchiyama I."/>
            <person name="Harigaya Y."/>
            <person name="Kuroiwa M."/>
            <person name="Suzuki T."/>
            <person name="Murakami Y."/>
            <person name="Suwa Y."/>
            <person name="Takami H."/>
        </authorList>
    </citation>
    <scope>NUCLEOTIDE SEQUENCE</scope>
    <source>
        <strain evidence="7">317325-3</strain>
    </source>
</reference>
<dbReference type="InterPro" id="IPR012001">
    <property type="entry name" value="Thiamin_PyroP_enz_TPP-bd_dom"/>
</dbReference>
<dbReference type="PROSITE" id="PS00187">
    <property type="entry name" value="TPP_ENZYMES"/>
    <property type="match status" value="1"/>
</dbReference>
<dbReference type="InterPro" id="IPR029035">
    <property type="entry name" value="DHS-like_NAD/FAD-binding_dom"/>
</dbReference>
<gene>
    <name evidence="7" type="ORF">DSYM_13520</name>
</gene>
<accession>A0A809QZ06</accession>
<dbReference type="Pfam" id="PF00205">
    <property type="entry name" value="TPP_enzyme_M"/>
    <property type="match status" value="1"/>
</dbReference>
<dbReference type="Gene3D" id="3.40.50.1220">
    <property type="entry name" value="TPP-binding domain"/>
    <property type="match status" value="1"/>
</dbReference>
<dbReference type="InterPro" id="IPR012000">
    <property type="entry name" value="Thiamin_PyroP_enz_cen_dom"/>
</dbReference>
<feature type="domain" description="Thiamine pyrophosphate enzyme N-terminal TPP-binding" evidence="6">
    <location>
        <begin position="37"/>
        <end position="157"/>
    </location>
</feature>
<name>A0A809QZ06_9PROT</name>
<dbReference type="GO" id="GO:0003984">
    <property type="term" value="F:acetolactate synthase activity"/>
    <property type="evidence" value="ECO:0007669"/>
    <property type="project" value="TreeGrafter"/>
</dbReference>
<comment type="similarity">
    <text evidence="1 3">Belongs to the TPP enzyme family.</text>
</comment>
<keyword evidence="2 3" id="KW-0786">Thiamine pyrophosphate</keyword>
<dbReference type="PANTHER" id="PTHR18968">
    <property type="entry name" value="THIAMINE PYROPHOSPHATE ENZYMES"/>
    <property type="match status" value="1"/>
</dbReference>
<dbReference type="InterPro" id="IPR000399">
    <property type="entry name" value="TPP-bd_CS"/>
</dbReference>
<dbReference type="SUPFAM" id="SSF52518">
    <property type="entry name" value="Thiamin diphosphate-binding fold (THDP-binding)"/>
    <property type="match status" value="2"/>
</dbReference>
<feature type="domain" description="Thiamine pyrophosphate enzyme TPP-binding" evidence="5">
    <location>
        <begin position="450"/>
        <end position="588"/>
    </location>
</feature>
<dbReference type="GO" id="GO:0030976">
    <property type="term" value="F:thiamine pyrophosphate binding"/>
    <property type="evidence" value="ECO:0007669"/>
    <property type="project" value="InterPro"/>
</dbReference>
<dbReference type="InterPro" id="IPR029061">
    <property type="entry name" value="THDP-binding"/>
</dbReference>
<evidence type="ECO:0000259" key="6">
    <source>
        <dbReference type="Pfam" id="PF02776"/>
    </source>
</evidence>
<feature type="domain" description="Thiamine pyrophosphate enzyme central" evidence="4">
    <location>
        <begin position="228"/>
        <end position="358"/>
    </location>
</feature>
<organism evidence="7 8">
    <name type="scientific">Candidatus Desulfobacillus denitrificans</name>
    <dbReference type="NCBI Taxonomy" id="2608985"/>
    <lineage>
        <taxon>Bacteria</taxon>
        <taxon>Pseudomonadati</taxon>
        <taxon>Pseudomonadota</taxon>
        <taxon>Betaproteobacteria</taxon>
        <taxon>Candidatus Desulfobacillus</taxon>
    </lineage>
</organism>
<evidence type="ECO:0000313" key="7">
    <source>
        <dbReference type="EMBL" id="BBO20653.1"/>
    </source>
</evidence>
<dbReference type="InterPro" id="IPR011766">
    <property type="entry name" value="TPP_enzyme_TPP-bd"/>
</dbReference>
<sequence>MSTPTQNPAPARAAIGPSEAYAAERDAHGALILRNATGGEVLAEFLIHWDVPYVFGLSGSEEIGLWDALIDREERIKYVTCLHEQIAMAMADGYARASGKTPLVALHSIAGAAYAFGQMVASCRDRVPVVVACGHQSTDFRGHDGFLESPGLHAFPQHYTQWTWDVMDPTTLAATLRRATLLAEAPPGGPTFVTISKDLFERRIAHTEILPREKSRVSRAVLPPDEHVEAIVAGLLAAERPMILLGTEARREEVSGEVMAIAEAVGAHVATSWEMGMVYPTNHPSFVGSVLVQEPELPRQADAFWSLGGHMFKRPRNEGVIVDRSAKIFHTGQDWTEVARNYPVDSAALANIKSTAAAVLAALRTQDLDTPALRAKRQRVLDFAAARRRRLAEAQAQDAAGAPIAPRRLFGELDKAIAGDANLVLEVVTSFDIAQDTLTIDGTLPYENRRRAFGTSSGVLGWGLAAAIGVALGRPGRETWCVAGDGCANFGIQALWTAARYAAPVAYVIVNNGQYQANRMNMVRYPGRMSATGRYPGVSLGHPEIDFVSLAKGYGVEAETVGDPAELAAAFARAKAAMGEGRPYLVDVRVKTRFGGFDPDWHGRFSIAGLQP</sequence>
<dbReference type="GO" id="GO:0050660">
    <property type="term" value="F:flavin adenine dinucleotide binding"/>
    <property type="evidence" value="ECO:0007669"/>
    <property type="project" value="TreeGrafter"/>
</dbReference>
<dbReference type="Pfam" id="PF02776">
    <property type="entry name" value="TPP_enzyme_N"/>
    <property type="match status" value="1"/>
</dbReference>
<dbReference type="InterPro" id="IPR045229">
    <property type="entry name" value="TPP_enz"/>
</dbReference>
<evidence type="ECO:0000259" key="4">
    <source>
        <dbReference type="Pfam" id="PF00205"/>
    </source>
</evidence>
<protein>
    <submittedName>
        <fullName evidence="7">Thiamine pyrophosphate-binding protein</fullName>
    </submittedName>
</protein>
<dbReference type="Gene3D" id="3.40.50.970">
    <property type="match status" value="2"/>
</dbReference>
<dbReference type="EMBL" id="AP021857">
    <property type="protein sequence ID" value="BBO20653.1"/>
    <property type="molecule type" value="Genomic_DNA"/>
</dbReference>
<dbReference type="GO" id="GO:0000287">
    <property type="term" value="F:magnesium ion binding"/>
    <property type="evidence" value="ECO:0007669"/>
    <property type="project" value="InterPro"/>
</dbReference>
<dbReference type="Proteomes" id="UP000662914">
    <property type="component" value="Chromosome"/>
</dbReference>
<dbReference type="Pfam" id="PF02775">
    <property type="entry name" value="TPP_enzyme_C"/>
    <property type="match status" value="1"/>
</dbReference>
<evidence type="ECO:0000313" key="8">
    <source>
        <dbReference type="Proteomes" id="UP000662914"/>
    </source>
</evidence>
<evidence type="ECO:0000256" key="3">
    <source>
        <dbReference type="RuleBase" id="RU362132"/>
    </source>
</evidence>
<evidence type="ECO:0000259" key="5">
    <source>
        <dbReference type="Pfam" id="PF02775"/>
    </source>
</evidence>
<dbReference type="AlphaFoldDB" id="A0A809QZ06"/>
<dbReference type="GO" id="GO:0019752">
    <property type="term" value="P:carboxylic acid metabolic process"/>
    <property type="evidence" value="ECO:0007669"/>
    <property type="project" value="UniProtKB-ARBA"/>
</dbReference>
<proteinExistence type="inferred from homology"/>
<dbReference type="SUPFAM" id="SSF52467">
    <property type="entry name" value="DHS-like NAD/FAD-binding domain"/>
    <property type="match status" value="1"/>
</dbReference>
<dbReference type="CDD" id="cd07035">
    <property type="entry name" value="TPP_PYR_POX_like"/>
    <property type="match status" value="1"/>
</dbReference>
<dbReference type="KEGG" id="ddz:DSYM_13520"/>
<evidence type="ECO:0000256" key="1">
    <source>
        <dbReference type="ARBA" id="ARBA00007812"/>
    </source>
</evidence>
<dbReference type="CDD" id="cd02002">
    <property type="entry name" value="TPP_BFDC"/>
    <property type="match status" value="1"/>
</dbReference>